<dbReference type="Pfam" id="PF07857">
    <property type="entry name" value="TMEM144"/>
    <property type="match status" value="1"/>
</dbReference>
<evidence type="ECO:0000256" key="3">
    <source>
        <dbReference type="ARBA" id="ARBA00022692"/>
    </source>
</evidence>
<keyword evidence="8" id="KW-1185">Reference proteome</keyword>
<evidence type="ECO:0000256" key="1">
    <source>
        <dbReference type="ARBA" id="ARBA00004141"/>
    </source>
</evidence>
<dbReference type="Gene3D" id="1.10.3730.20">
    <property type="match status" value="1"/>
</dbReference>
<dbReference type="EMBL" id="KN579493">
    <property type="protein sequence ID" value="KHJ82446.1"/>
    <property type="molecule type" value="Genomic_DNA"/>
</dbReference>
<dbReference type="PANTHER" id="PTHR16119">
    <property type="entry name" value="TRANSMEMBRANE PROTEIN 144"/>
    <property type="match status" value="1"/>
</dbReference>
<gene>
    <name evidence="7" type="ORF">OESDEN_17860</name>
</gene>
<dbReference type="OrthoDB" id="426527at2759"/>
<dbReference type="InterPro" id="IPR010651">
    <property type="entry name" value="Sugar_transport"/>
</dbReference>
<dbReference type="SUPFAM" id="SSF103481">
    <property type="entry name" value="Multidrug resistance efflux transporter EmrE"/>
    <property type="match status" value="1"/>
</dbReference>
<sequence>MWLPVLYIKSHPLQFPDAPADGTSYQFSFYCGVLCTSVCIFVAYSLIKRNKPWINPKSAVPAALGGITFSIGMSLFIVAIDNLDQAIAYPICAMLPGLVVSSWGIFYFREITGRRNIMKLAVAYGLTLIGVALVTVSKEIALFCSFFSKK</sequence>
<evidence type="ECO:0000256" key="2">
    <source>
        <dbReference type="ARBA" id="ARBA00005731"/>
    </source>
</evidence>
<keyword evidence="4 6" id="KW-1133">Transmembrane helix</keyword>
<dbReference type="GO" id="GO:0016020">
    <property type="term" value="C:membrane"/>
    <property type="evidence" value="ECO:0007669"/>
    <property type="project" value="UniProtKB-SubCell"/>
</dbReference>
<evidence type="ECO:0000256" key="4">
    <source>
        <dbReference type="ARBA" id="ARBA00022989"/>
    </source>
</evidence>
<feature type="transmembrane region" description="Helical" evidence="6">
    <location>
        <begin position="59"/>
        <end position="80"/>
    </location>
</feature>
<evidence type="ECO:0000313" key="8">
    <source>
        <dbReference type="Proteomes" id="UP000053660"/>
    </source>
</evidence>
<evidence type="ECO:0000256" key="5">
    <source>
        <dbReference type="ARBA" id="ARBA00023136"/>
    </source>
</evidence>
<accession>A0A0B1SEX7</accession>
<feature type="transmembrane region" description="Helical" evidence="6">
    <location>
        <begin position="120"/>
        <end position="148"/>
    </location>
</feature>
<name>A0A0B1SEX7_OESDE</name>
<dbReference type="GO" id="GO:0015144">
    <property type="term" value="F:carbohydrate transmembrane transporter activity"/>
    <property type="evidence" value="ECO:0007669"/>
    <property type="project" value="InterPro"/>
</dbReference>
<dbReference type="InterPro" id="IPR012435">
    <property type="entry name" value="TMEM144"/>
</dbReference>
<feature type="transmembrane region" description="Helical" evidence="6">
    <location>
        <begin position="27"/>
        <end position="47"/>
    </location>
</feature>
<feature type="transmembrane region" description="Helical" evidence="6">
    <location>
        <begin position="86"/>
        <end position="108"/>
    </location>
</feature>
<dbReference type="Proteomes" id="UP000053660">
    <property type="component" value="Unassembled WGS sequence"/>
</dbReference>
<evidence type="ECO:0000256" key="6">
    <source>
        <dbReference type="SAM" id="Phobius"/>
    </source>
</evidence>
<comment type="subcellular location">
    <subcellularLocation>
        <location evidence="1">Membrane</location>
        <topology evidence="1">Multi-pass membrane protein</topology>
    </subcellularLocation>
</comment>
<organism evidence="7 8">
    <name type="scientific">Oesophagostomum dentatum</name>
    <name type="common">Nodular worm</name>
    <dbReference type="NCBI Taxonomy" id="61180"/>
    <lineage>
        <taxon>Eukaryota</taxon>
        <taxon>Metazoa</taxon>
        <taxon>Ecdysozoa</taxon>
        <taxon>Nematoda</taxon>
        <taxon>Chromadorea</taxon>
        <taxon>Rhabditida</taxon>
        <taxon>Rhabditina</taxon>
        <taxon>Rhabditomorpha</taxon>
        <taxon>Strongyloidea</taxon>
        <taxon>Strongylidae</taxon>
        <taxon>Oesophagostomum</taxon>
    </lineage>
</organism>
<comment type="similarity">
    <text evidence="2">Belongs to the TMEM144 family.</text>
</comment>
<dbReference type="AlphaFoldDB" id="A0A0B1SEX7"/>
<reference evidence="7 8" key="1">
    <citation type="submission" date="2014-03" db="EMBL/GenBank/DDBJ databases">
        <title>Draft genome of the hookworm Oesophagostomum dentatum.</title>
        <authorList>
            <person name="Mitreva M."/>
        </authorList>
    </citation>
    <scope>NUCLEOTIDE SEQUENCE [LARGE SCALE GENOMIC DNA]</scope>
    <source>
        <strain evidence="7 8">OD-Hann</strain>
    </source>
</reference>
<dbReference type="InterPro" id="IPR037185">
    <property type="entry name" value="EmrE-like"/>
</dbReference>
<keyword evidence="5 6" id="KW-0472">Membrane</keyword>
<protein>
    <submittedName>
        <fullName evidence="7">Uncharacterized protein</fullName>
    </submittedName>
</protein>
<dbReference type="PANTHER" id="PTHR16119:SF16">
    <property type="entry name" value="TRANSMEMBRANE PROTEIN 144 HOMOLOG"/>
    <property type="match status" value="1"/>
</dbReference>
<evidence type="ECO:0000313" key="7">
    <source>
        <dbReference type="EMBL" id="KHJ82446.1"/>
    </source>
</evidence>
<proteinExistence type="inferred from homology"/>
<keyword evidence="3 6" id="KW-0812">Transmembrane</keyword>